<gene>
    <name evidence="2" type="ORF">H9950_10420</name>
</gene>
<evidence type="ECO:0000313" key="3">
    <source>
        <dbReference type="Proteomes" id="UP000823862"/>
    </source>
</evidence>
<evidence type="ECO:0000259" key="1">
    <source>
        <dbReference type="Pfam" id="PF06889"/>
    </source>
</evidence>
<accession>A0A9D2KVY5</accession>
<dbReference type="Proteomes" id="UP000823862">
    <property type="component" value="Unassembled WGS sequence"/>
</dbReference>
<proteinExistence type="predicted"/>
<organism evidence="2 3">
    <name type="scientific">Candidatus Bacteroides avicola</name>
    <dbReference type="NCBI Taxonomy" id="2838468"/>
    <lineage>
        <taxon>Bacteria</taxon>
        <taxon>Pseudomonadati</taxon>
        <taxon>Bacteroidota</taxon>
        <taxon>Bacteroidia</taxon>
        <taxon>Bacteroidales</taxon>
        <taxon>Bacteroidaceae</taxon>
        <taxon>Bacteroides</taxon>
    </lineage>
</organism>
<sequence>MTKEKANPQSPEEMAKAAQEAAVRAAMEQAQSMFGNIPGFQMPGGMEEQLMAQMGAGMPDMAAAQAQQEAMLKAAGIDPETVAQAGRQNMAYAQQMMQGMMDGTLGEELSSSDAMAQMMDAFGSDGWIINKADDGKLDTAQLRLLAFGAPMLVYNDENVDSIDCPEEDVESIRSTIESWWNVTDRESTLEIVKWLLEEGHHADADEALEKVRKRGIENISQEERDDEESKIGDVCLIAESMEENGWCPGGKMPGSVIAWDLVRLVNLGRWAYLCGYVSESEMWQIMQAAADTALEHFSSWEEYGMSFVMGRGVWHGDPDDSETAYEIVSLLLEDDESPWKKSNFNIG</sequence>
<protein>
    <submittedName>
        <fullName evidence="2">DUF1266 domain-containing protein</fullName>
    </submittedName>
</protein>
<reference evidence="2" key="2">
    <citation type="submission" date="2021-04" db="EMBL/GenBank/DDBJ databases">
        <authorList>
            <person name="Gilroy R."/>
        </authorList>
    </citation>
    <scope>NUCLEOTIDE SEQUENCE</scope>
    <source>
        <strain evidence="2">ChiHjej12B11-9795</strain>
    </source>
</reference>
<dbReference type="Pfam" id="PF06889">
    <property type="entry name" value="DUF1266"/>
    <property type="match status" value="1"/>
</dbReference>
<dbReference type="AlphaFoldDB" id="A0A9D2KVY5"/>
<evidence type="ECO:0000313" key="2">
    <source>
        <dbReference type="EMBL" id="HJA86583.1"/>
    </source>
</evidence>
<dbReference type="EMBL" id="DWZI01000051">
    <property type="protein sequence ID" value="HJA86583.1"/>
    <property type="molecule type" value="Genomic_DNA"/>
</dbReference>
<feature type="domain" description="DUF1266" evidence="1">
    <location>
        <begin position="176"/>
        <end position="342"/>
    </location>
</feature>
<name>A0A9D2KVY5_9BACE</name>
<dbReference type="InterPro" id="IPR009677">
    <property type="entry name" value="DUF1266"/>
</dbReference>
<reference evidence="2" key="1">
    <citation type="journal article" date="2021" name="PeerJ">
        <title>Extensive microbial diversity within the chicken gut microbiome revealed by metagenomics and culture.</title>
        <authorList>
            <person name="Gilroy R."/>
            <person name="Ravi A."/>
            <person name="Getino M."/>
            <person name="Pursley I."/>
            <person name="Horton D.L."/>
            <person name="Alikhan N.F."/>
            <person name="Baker D."/>
            <person name="Gharbi K."/>
            <person name="Hall N."/>
            <person name="Watson M."/>
            <person name="Adriaenssens E.M."/>
            <person name="Foster-Nyarko E."/>
            <person name="Jarju S."/>
            <person name="Secka A."/>
            <person name="Antonio M."/>
            <person name="Oren A."/>
            <person name="Chaudhuri R.R."/>
            <person name="La Ragione R."/>
            <person name="Hildebrand F."/>
            <person name="Pallen M.J."/>
        </authorList>
    </citation>
    <scope>NUCLEOTIDE SEQUENCE</scope>
    <source>
        <strain evidence="2">ChiHjej12B11-9795</strain>
    </source>
</reference>
<comment type="caution">
    <text evidence="2">The sequence shown here is derived from an EMBL/GenBank/DDBJ whole genome shotgun (WGS) entry which is preliminary data.</text>
</comment>